<name>A0A5N5HWE9_9ROSA</name>
<evidence type="ECO:0000256" key="1">
    <source>
        <dbReference type="SAM" id="MobiDB-lite"/>
    </source>
</evidence>
<gene>
    <name evidence="2" type="ORF">D8674_008652</name>
</gene>
<reference evidence="2 3" key="3">
    <citation type="submission" date="2019-11" db="EMBL/GenBank/DDBJ databases">
        <title>A de novo genome assembly of a pear dwarfing rootstock.</title>
        <authorList>
            <person name="Wang F."/>
            <person name="Wang J."/>
            <person name="Li S."/>
            <person name="Zhang Y."/>
            <person name="Fang M."/>
            <person name="Ma L."/>
            <person name="Zhao Y."/>
            <person name="Jiang S."/>
        </authorList>
    </citation>
    <scope>NUCLEOTIDE SEQUENCE [LARGE SCALE GENOMIC DNA]</scope>
    <source>
        <strain evidence="2">S2</strain>
        <tissue evidence="2">Leaf</tissue>
    </source>
</reference>
<feature type="compositionally biased region" description="Basic residues" evidence="1">
    <location>
        <begin position="153"/>
        <end position="163"/>
    </location>
</feature>
<dbReference type="AlphaFoldDB" id="A0A5N5HWE9"/>
<keyword evidence="3" id="KW-1185">Reference proteome</keyword>
<sequence>MESMEYTGPSTMIIEELSEEEWDVMAITCKTREKKRGVSIEEEVTVMCSDEGFHQEEVAGISMAEEEDVQVARKGGLQDVQVDEQGVQVGEECEEEHGDTFFDVPVYFEGDQEESEEEDPKEDIVESDYGSDKDNPNFAKYDVIQEADEVQRTRRQSQKRKKR</sequence>
<protein>
    <submittedName>
        <fullName evidence="2">Uncharacterized protein</fullName>
    </submittedName>
</protein>
<accession>A0A5N5HWE9</accession>
<dbReference type="EMBL" id="SMOL01000143">
    <property type="protein sequence ID" value="KAB2631133.1"/>
    <property type="molecule type" value="Genomic_DNA"/>
</dbReference>
<dbReference type="Proteomes" id="UP000327157">
    <property type="component" value="Chromosome 12"/>
</dbReference>
<reference evidence="2 3" key="1">
    <citation type="submission" date="2019-09" db="EMBL/GenBank/DDBJ databases">
        <authorList>
            <person name="Ou C."/>
        </authorList>
    </citation>
    <scope>NUCLEOTIDE SEQUENCE [LARGE SCALE GENOMIC DNA]</scope>
    <source>
        <strain evidence="2">S2</strain>
        <tissue evidence="2">Leaf</tissue>
    </source>
</reference>
<comment type="caution">
    <text evidence="2">The sequence shown here is derived from an EMBL/GenBank/DDBJ whole genome shotgun (WGS) entry which is preliminary data.</text>
</comment>
<reference evidence="3" key="2">
    <citation type="submission" date="2019-10" db="EMBL/GenBank/DDBJ databases">
        <title>A de novo genome assembly of a pear dwarfing rootstock.</title>
        <authorList>
            <person name="Wang F."/>
            <person name="Wang J."/>
            <person name="Li S."/>
            <person name="Zhang Y."/>
            <person name="Fang M."/>
            <person name="Ma L."/>
            <person name="Zhao Y."/>
            <person name="Jiang S."/>
        </authorList>
    </citation>
    <scope>NUCLEOTIDE SEQUENCE [LARGE SCALE GENOMIC DNA]</scope>
</reference>
<feature type="compositionally biased region" description="Acidic residues" evidence="1">
    <location>
        <begin position="110"/>
        <end position="121"/>
    </location>
</feature>
<feature type="region of interest" description="Disordered" evidence="1">
    <location>
        <begin position="106"/>
        <end position="163"/>
    </location>
</feature>
<evidence type="ECO:0000313" key="2">
    <source>
        <dbReference type="EMBL" id="KAB2631133.1"/>
    </source>
</evidence>
<evidence type="ECO:0000313" key="3">
    <source>
        <dbReference type="Proteomes" id="UP000327157"/>
    </source>
</evidence>
<organism evidence="2 3">
    <name type="scientific">Pyrus ussuriensis x Pyrus communis</name>
    <dbReference type="NCBI Taxonomy" id="2448454"/>
    <lineage>
        <taxon>Eukaryota</taxon>
        <taxon>Viridiplantae</taxon>
        <taxon>Streptophyta</taxon>
        <taxon>Embryophyta</taxon>
        <taxon>Tracheophyta</taxon>
        <taxon>Spermatophyta</taxon>
        <taxon>Magnoliopsida</taxon>
        <taxon>eudicotyledons</taxon>
        <taxon>Gunneridae</taxon>
        <taxon>Pentapetalae</taxon>
        <taxon>rosids</taxon>
        <taxon>fabids</taxon>
        <taxon>Rosales</taxon>
        <taxon>Rosaceae</taxon>
        <taxon>Amygdaloideae</taxon>
        <taxon>Maleae</taxon>
        <taxon>Pyrus</taxon>
    </lineage>
</organism>
<proteinExistence type="predicted"/>